<evidence type="ECO:0000313" key="1">
    <source>
        <dbReference type="EMBL" id="KIK55616.1"/>
    </source>
</evidence>
<accession>A0A0D0BLH6</accession>
<gene>
    <name evidence="1" type="ORF">GYMLUDRAFT_62384</name>
</gene>
<sequence length="153" mass="17031">MSTFEPRGISAFFSPNKNTIFSKGAEDNFANYIEAVLSGSVGFIHLHGMMLAVEGWCKETGKGTCRTDGIILKCLFRTPKEVQFSDSPKMYSMVDLGSTLAVHHFSVAKSDEELGLAHRAMVKYEGSDSWDRIWKCNRDRASCMHISAAHQSM</sequence>
<dbReference type="HOGENOM" id="CLU_1713491_0_0_1"/>
<proteinExistence type="predicted"/>
<name>A0A0D0BLH6_9AGAR</name>
<protein>
    <submittedName>
        <fullName evidence="1">Uncharacterized protein</fullName>
    </submittedName>
</protein>
<dbReference type="EMBL" id="KN834804">
    <property type="protein sequence ID" value="KIK55616.1"/>
    <property type="molecule type" value="Genomic_DNA"/>
</dbReference>
<dbReference type="AlphaFoldDB" id="A0A0D0BLH6"/>
<evidence type="ECO:0000313" key="2">
    <source>
        <dbReference type="Proteomes" id="UP000053593"/>
    </source>
</evidence>
<organism evidence="1 2">
    <name type="scientific">Collybiopsis luxurians FD-317 M1</name>
    <dbReference type="NCBI Taxonomy" id="944289"/>
    <lineage>
        <taxon>Eukaryota</taxon>
        <taxon>Fungi</taxon>
        <taxon>Dikarya</taxon>
        <taxon>Basidiomycota</taxon>
        <taxon>Agaricomycotina</taxon>
        <taxon>Agaricomycetes</taxon>
        <taxon>Agaricomycetidae</taxon>
        <taxon>Agaricales</taxon>
        <taxon>Marasmiineae</taxon>
        <taxon>Omphalotaceae</taxon>
        <taxon>Collybiopsis</taxon>
        <taxon>Collybiopsis luxurians</taxon>
    </lineage>
</organism>
<keyword evidence="2" id="KW-1185">Reference proteome</keyword>
<dbReference type="Proteomes" id="UP000053593">
    <property type="component" value="Unassembled WGS sequence"/>
</dbReference>
<reference evidence="1 2" key="1">
    <citation type="submission" date="2014-04" db="EMBL/GenBank/DDBJ databases">
        <title>Evolutionary Origins and Diversification of the Mycorrhizal Mutualists.</title>
        <authorList>
            <consortium name="DOE Joint Genome Institute"/>
            <consortium name="Mycorrhizal Genomics Consortium"/>
            <person name="Kohler A."/>
            <person name="Kuo A."/>
            <person name="Nagy L.G."/>
            <person name="Floudas D."/>
            <person name="Copeland A."/>
            <person name="Barry K.W."/>
            <person name="Cichocki N."/>
            <person name="Veneault-Fourrey C."/>
            <person name="LaButti K."/>
            <person name="Lindquist E.A."/>
            <person name="Lipzen A."/>
            <person name="Lundell T."/>
            <person name="Morin E."/>
            <person name="Murat C."/>
            <person name="Riley R."/>
            <person name="Ohm R."/>
            <person name="Sun H."/>
            <person name="Tunlid A."/>
            <person name="Henrissat B."/>
            <person name="Grigoriev I.V."/>
            <person name="Hibbett D.S."/>
            <person name="Martin F."/>
        </authorList>
    </citation>
    <scope>NUCLEOTIDE SEQUENCE [LARGE SCALE GENOMIC DNA]</scope>
    <source>
        <strain evidence="1 2">FD-317 M1</strain>
    </source>
</reference>